<comment type="caution">
    <text evidence="3">The sequence shown here is derived from an EMBL/GenBank/DDBJ whole genome shotgun (WGS) entry which is preliminary data.</text>
</comment>
<dbReference type="InterPro" id="IPR036810">
    <property type="entry name" value="SMc04008-like_sf"/>
</dbReference>
<reference evidence="3 4" key="1">
    <citation type="submission" date="2017-11" db="EMBL/GenBank/DDBJ databases">
        <title>Population delineation of vibrios coincides with oyster pathogenicity.</title>
        <authorList>
            <person name="Bruto M."/>
            <person name="Labreuche Y."/>
            <person name="James A."/>
            <person name="Piel D."/>
            <person name="Chenivesse S."/>
            <person name="Petton B."/>
            <person name="Polz M.F."/>
            <person name="Le Roux F."/>
        </authorList>
    </citation>
    <scope>NUCLEOTIDE SEQUENCE [LARGE SCALE GENOMIC DNA]</scope>
    <source>
        <strain evidence="3 4">1F_55</strain>
    </source>
</reference>
<feature type="region of interest" description="Disordered" evidence="1">
    <location>
        <begin position="104"/>
        <end position="124"/>
    </location>
</feature>
<gene>
    <name evidence="3" type="ORF">CWO36_13760</name>
</gene>
<name>A0A2T5EG54_VIBSP</name>
<dbReference type="SUPFAM" id="SSF158757">
    <property type="entry name" value="SMc04008-like"/>
    <property type="match status" value="1"/>
</dbReference>
<evidence type="ECO:0000313" key="4">
    <source>
        <dbReference type="Proteomes" id="UP000244080"/>
    </source>
</evidence>
<sequence>MTNRAQRINTINRIKESKVAEFKYKDLSQEEQDKLDAATFRRLLAHLDNNKDVQNIDLMILAGFCRNCFSKWYKAEAEQQGLDLDIDDARERVYGMTYDEWKQNHQPKATSEQLAAFEAKQKPE</sequence>
<dbReference type="Pfam" id="PF06844">
    <property type="entry name" value="DUF1244"/>
    <property type="match status" value="1"/>
</dbReference>
<accession>A0A2T5EG54</accession>
<feature type="domain" description="SMc04008-like" evidence="2">
    <location>
        <begin position="53"/>
        <end position="118"/>
    </location>
</feature>
<evidence type="ECO:0000256" key="1">
    <source>
        <dbReference type="SAM" id="MobiDB-lite"/>
    </source>
</evidence>
<organism evidence="3 4">
    <name type="scientific">Vibrio splendidus</name>
    <dbReference type="NCBI Taxonomy" id="29497"/>
    <lineage>
        <taxon>Bacteria</taxon>
        <taxon>Pseudomonadati</taxon>
        <taxon>Pseudomonadota</taxon>
        <taxon>Gammaproteobacteria</taxon>
        <taxon>Vibrionales</taxon>
        <taxon>Vibrionaceae</taxon>
        <taxon>Vibrio</taxon>
    </lineage>
</organism>
<evidence type="ECO:0000259" key="2">
    <source>
        <dbReference type="Pfam" id="PF06844"/>
    </source>
</evidence>
<feature type="compositionally biased region" description="Polar residues" evidence="1">
    <location>
        <begin position="104"/>
        <end position="113"/>
    </location>
</feature>
<dbReference type="InterPro" id="IPR023163">
    <property type="entry name" value="SMc04008-like_domain"/>
</dbReference>
<dbReference type="Gene3D" id="1.10.3340.10">
    <property type="entry name" value="SMc04008-like"/>
    <property type="match status" value="1"/>
</dbReference>
<dbReference type="EMBL" id="PIGA01000020">
    <property type="protein sequence ID" value="PTP18417.1"/>
    <property type="molecule type" value="Genomic_DNA"/>
</dbReference>
<evidence type="ECO:0000313" key="3">
    <source>
        <dbReference type="EMBL" id="PTP18417.1"/>
    </source>
</evidence>
<dbReference type="Proteomes" id="UP000244080">
    <property type="component" value="Unassembled WGS sequence"/>
</dbReference>
<dbReference type="AlphaFoldDB" id="A0A2T5EG54"/>
<protein>
    <submittedName>
        <fullName evidence="3">DUF1244 domain-containing protein</fullName>
    </submittedName>
</protein>
<proteinExistence type="predicted"/>